<evidence type="ECO:0000313" key="2">
    <source>
        <dbReference type="Proteomes" id="UP001341840"/>
    </source>
</evidence>
<gene>
    <name evidence="1" type="ORF">PIB30_088386</name>
</gene>
<accession>A0ABU6XT24</accession>
<sequence length="114" mass="12806">MPHPRDIHTNILAQCRIQCRGTALFLVTLPLPTALGCCVTEKLMLSKDASSAMDEGRLRTSKEWMRLMVTTNNYISFGVPASRPYGESSADNKRRVSMMLKVDTNLFRKPACDK</sequence>
<name>A0ABU6XT24_9FABA</name>
<keyword evidence="2" id="KW-1185">Reference proteome</keyword>
<dbReference type="Proteomes" id="UP001341840">
    <property type="component" value="Unassembled WGS sequence"/>
</dbReference>
<reference evidence="1 2" key="1">
    <citation type="journal article" date="2023" name="Plants (Basel)">
        <title>Bridging the Gap: Combining Genomics and Transcriptomics Approaches to Understand Stylosanthes scabra, an Orphan Legume from the Brazilian Caatinga.</title>
        <authorList>
            <person name="Ferreira-Neto J.R.C."/>
            <person name="da Silva M.D."/>
            <person name="Binneck E."/>
            <person name="de Melo N.F."/>
            <person name="da Silva R.H."/>
            <person name="de Melo A.L.T.M."/>
            <person name="Pandolfi V."/>
            <person name="Bustamante F.O."/>
            <person name="Brasileiro-Vidal A.C."/>
            <person name="Benko-Iseppon A.M."/>
        </authorList>
    </citation>
    <scope>NUCLEOTIDE SEQUENCE [LARGE SCALE GENOMIC DNA]</scope>
    <source>
        <tissue evidence="1">Leaves</tissue>
    </source>
</reference>
<dbReference type="EMBL" id="JASCZI010213049">
    <property type="protein sequence ID" value="MED6200761.1"/>
    <property type="molecule type" value="Genomic_DNA"/>
</dbReference>
<proteinExistence type="predicted"/>
<evidence type="ECO:0000313" key="1">
    <source>
        <dbReference type="EMBL" id="MED6200761.1"/>
    </source>
</evidence>
<organism evidence="1 2">
    <name type="scientific">Stylosanthes scabra</name>
    <dbReference type="NCBI Taxonomy" id="79078"/>
    <lineage>
        <taxon>Eukaryota</taxon>
        <taxon>Viridiplantae</taxon>
        <taxon>Streptophyta</taxon>
        <taxon>Embryophyta</taxon>
        <taxon>Tracheophyta</taxon>
        <taxon>Spermatophyta</taxon>
        <taxon>Magnoliopsida</taxon>
        <taxon>eudicotyledons</taxon>
        <taxon>Gunneridae</taxon>
        <taxon>Pentapetalae</taxon>
        <taxon>rosids</taxon>
        <taxon>fabids</taxon>
        <taxon>Fabales</taxon>
        <taxon>Fabaceae</taxon>
        <taxon>Papilionoideae</taxon>
        <taxon>50 kb inversion clade</taxon>
        <taxon>dalbergioids sensu lato</taxon>
        <taxon>Dalbergieae</taxon>
        <taxon>Pterocarpus clade</taxon>
        <taxon>Stylosanthes</taxon>
    </lineage>
</organism>
<protein>
    <submittedName>
        <fullName evidence="1">Uncharacterized protein</fullName>
    </submittedName>
</protein>
<comment type="caution">
    <text evidence="1">The sequence shown here is derived from an EMBL/GenBank/DDBJ whole genome shotgun (WGS) entry which is preliminary data.</text>
</comment>